<evidence type="ECO:0000256" key="4">
    <source>
        <dbReference type="ARBA" id="ARBA00023004"/>
    </source>
</evidence>
<name>A0A9W6FU09_9BACT</name>
<dbReference type="GO" id="GO:0051536">
    <property type="term" value="F:iron-sulfur cluster binding"/>
    <property type="evidence" value="ECO:0007669"/>
    <property type="project" value="UniProtKB-KW"/>
</dbReference>
<evidence type="ECO:0000313" key="8">
    <source>
        <dbReference type="EMBL" id="GLI34866.1"/>
    </source>
</evidence>
<dbReference type="AlphaFoldDB" id="A0A9W6FU09"/>
<dbReference type="InterPro" id="IPR007197">
    <property type="entry name" value="rSAM"/>
</dbReference>
<dbReference type="PANTHER" id="PTHR43273:SF8">
    <property type="entry name" value="RADICAL SAM DOMAIN PROTEIN"/>
    <property type="match status" value="1"/>
</dbReference>
<dbReference type="NCBIfam" id="TIGR04085">
    <property type="entry name" value="rSAM_more_4Fe4S"/>
    <property type="match status" value="1"/>
</dbReference>
<keyword evidence="3" id="KW-0479">Metal-binding</keyword>
<feature type="region of interest" description="Disordered" evidence="6">
    <location>
        <begin position="371"/>
        <end position="397"/>
    </location>
</feature>
<proteinExistence type="predicted"/>
<dbReference type="GO" id="GO:0016491">
    <property type="term" value="F:oxidoreductase activity"/>
    <property type="evidence" value="ECO:0007669"/>
    <property type="project" value="InterPro"/>
</dbReference>
<keyword evidence="5" id="KW-0411">Iron-sulfur</keyword>
<comment type="caution">
    <text evidence="8">The sequence shown here is derived from an EMBL/GenBank/DDBJ whole genome shotgun (WGS) entry which is preliminary data.</text>
</comment>
<dbReference type="InterPro" id="IPR023867">
    <property type="entry name" value="Sulphatase_maturase_rSAM"/>
</dbReference>
<dbReference type="Pfam" id="PF04055">
    <property type="entry name" value="Radical_SAM"/>
    <property type="match status" value="1"/>
</dbReference>
<evidence type="ECO:0000256" key="2">
    <source>
        <dbReference type="ARBA" id="ARBA00022691"/>
    </source>
</evidence>
<evidence type="ECO:0000256" key="6">
    <source>
        <dbReference type="SAM" id="MobiDB-lite"/>
    </source>
</evidence>
<dbReference type="SFLD" id="SFLDS00029">
    <property type="entry name" value="Radical_SAM"/>
    <property type="match status" value="1"/>
</dbReference>
<dbReference type="PANTHER" id="PTHR43273">
    <property type="entry name" value="ANAEROBIC SULFATASE-MATURATING ENZYME HOMOLOG ASLB-RELATED"/>
    <property type="match status" value="1"/>
</dbReference>
<dbReference type="Proteomes" id="UP001144372">
    <property type="component" value="Unassembled WGS sequence"/>
</dbReference>
<dbReference type="InterPro" id="IPR013785">
    <property type="entry name" value="Aldolase_TIM"/>
</dbReference>
<evidence type="ECO:0000313" key="9">
    <source>
        <dbReference type="Proteomes" id="UP001144372"/>
    </source>
</evidence>
<protein>
    <recommendedName>
        <fullName evidence="7">Radical SAM core domain-containing protein</fullName>
    </recommendedName>
</protein>
<feature type="domain" description="Radical SAM core" evidence="7">
    <location>
        <begin position="12"/>
        <end position="160"/>
    </location>
</feature>
<dbReference type="GO" id="GO:0046872">
    <property type="term" value="F:metal ion binding"/>
    <property type="evidence" value="ECO:0007669"/>
    <property type="project" value="UniProtKB-KW"/>
</dbReference>
<dbReference type="InterPro" id="IPR023885">
    <property type="entry name" value="4Fe4S-binding_SPASM_dom"/>
</dbReference>
<feature type="compositionally biased region" description="Basic and acidic residues" evidence="6">
    <location>
        <begin position="387"/>
        <end position="397"/>
    </location>
</feature>
<organism evidence="8 9">
    <name type="scientific">Desulforhabdus amnigena</name>
    <dbReference type="NCBI Taxonomy" id="40218"/>
    <lineage>
        <taxon>Bacteria</taxon>
        <taxon>Pseudomonadati</taxon>
        <taxon>Thermodesulfobacteriota</taxon>
        <taxon>Syntrophobacteria</taxon>
        <taxon>Syntrophobacterales</taxon>
        <taxon>Syntrophobacteraceae</taxon>
        <taxon>Desulforhabdus</taxon>
    </lineage>
</organism>
<sequence length="397" mass="45610">MTGDHFSLILLPTLNCNAECDYCFETKTNHRLGLDQLSEVAHKVMDYLSRNHIEFLSIYWQGGEVMTLPPEWFEAANEIIQRIADGRNKGVGHFLQSNMIAYGKKWNRVLSEMFGNSVGSSMDFPNLHRKLKNGGAREYERVWTRNMREAVDAGIEVGVISIPNEQTLELGAERFYSHFVDDLGIRDLQINTPFPGGSLNDVKKGFPLDHHRLTRFFVDLATIWFERGFQKGVRIGPFSKLMDYFLRGNKDFVCIWRENCVNEFVCIDPRGHVAQCDCWVTSYPEFRFGNIFDDVGLSDLLKNSPARRSLQLRPGLLIQREDCLECDYLSICHGGCPVRAYTVHGDIFRKDPYCLLYRNLFQMMQEMTVKPQPRIGSPPAKPQGQGESKDKVAYRQV</sequence>
<dbReference type="SUPFAM" id="SSF102114">
    <property type="entry name" value="Radical SAM enzymes"/>
    <property type="match status" value="1"/>
</dbReference>
<dbReference type="Gene3D" id="3.20.20.70">
    <property type="entry name" value="Aldolase class I"/>
    <property type="match status" value="1"/>
</dbReference>
<dbReference type="SFLD" id="SFLDG01067">
    <property type="entry name" value="SPASM/twitch_domain_containing"/>
    <property type="match status" value="1"/>
</dbReference>
<reference evidence="8" key="1">
    <citation type="submission" date="2022-12" db="EMBL/GenBank/DDBJ databases">
        <title>Reference genome sequencing for broad-spectrum identification of bacterial and archaeal isolates by mass spectrometry.</title>
        <authorList>
            <person name="Sekiguchi Y."/>
            <person name="Tourlousse D.M."/>
        </authorList>
    </citation>
    <scope>NUCLEOTIDE SEQUENCE</scope>
    <source>
        <strain evidence="8">ASRB1</strain>
    </source>
</reference>
<comment type="cofactor">
    <cofactor evidence="1">
        <name>[4Fe-4S] cluster</name>
        <dbReference type="ChEBI" id="CHEBI:49883"/>
    </cofactor>
</comment>
<dbReference type="EMBL" id="BSDR01000001">
    <property type="protein sequence ID" value="GLI34866.1"/>
    <property type="molecule type" value="Genomic_DNA"/>
</dbReference>
<evidence type="ECO:0000259" key="7">
    <source>
        <dbReference type="Pfam" id="PF04055"/>
    </source>
</evidence>
<keyword evidence="4" id="KW-0408">Iron</keyword>
<dbReference type="RefSeq" id="WP_281794312.1">
    <property type="nucleotide sequence ID" value="NZ_BSDR01000001.1"/>
</dbReference>
<dbReference type="InterPro" id="IPR058240">
    <property type="entry name" value="rSAM_sf"/>
</dbReference>
<keyword evidence="2" id="KW-0949">S-adenosyl-L-methionine</keyword>
<evidence type="ECO:0000256" key="1">
    <source>
        <dbReference type="ARBA" id="ARBA00001966"/>
    </source>
</evidence>
<gene>
    <name evidence="8" type="ORF">DAMNIGENAA_22990</name>
</gene>
<accession>A0A9W6FU09</accession>
<evidence type="ECO:0000256" key="5">
    <source>
        <dbReference type="ARBA" id="ARBA00023014"/>
    </source>
</evidence>
<keyword evidence="9" id="KW-1185">Reference proteome</keyword>
<evidence type="ECO:0000256" key="3">
    <source>
        <dbReference type="ARBA" id="ARBA00022723"/>
    </source>
</evidence>